<dbReference type="EMBL" id="AP018042">
    <property type="protein sequence ID" value="BAX81275.1"/>
    <property type="molecule type" value="Genomic_DNA"/>
</dbReference>
<sequence>MTTEPWSNSFDDVFEILERGADIEYIDSSKKAYTTPFLNASGALKCLREKDQRRPGEIDSMEIEAVKIVKYLAKKGADIHATTSGNNLNALHLAANGGREKMIPVLVKLGLDINSRNGDPDYGGTVLWHAINAGDLATVKAVVEAGADINLCLLDGNSPLDWAMAYANPKAKEALWLVPYRDQEAIADYMQSIGAKHGKNQFKGMLYFDESKR</sequence>
<dbReference type="Pfam" id="PF12796">
    <property type="entry name" value="Ank_2"/>
    <property type="match status" value="1"/>
</dbReference>
<evidence type="ECO:0000313" key="5">
    <source>
        <dbReference type="Proteomes" id="UP000218267"/>
    </source>
</evidence>
<evidence type="ECO:0000313" key="4">
    <source>
        <dbReference type="EMBL" id="BAX81275.1"/>
    </source>
</evidence>
<dbReference type="Gene3D" id="1.25.40.20">
    <property type="entry name" value="Ankyrin repeat-containing domain"/>
    <property type="match status" value="1"/>
</dbReference>
<dbReference type="PANTHER" id="PTHR24189:SF50">
    <property type="entry name" value="ANKYRIN REPEAT AND SOCS BOX PROTEIN 2"/>
    <property type="match status" value="1"/>
</dbReference>
<dbReference type="SMART" id="SM00248">
    <property type="entry name" value="ANK"/>
    <property type="match status" value="4"/>
</dbReference>
<name>A0A1Y1CLQ0_9BACT</name>
<dbReference type="PANTHER" id="PTHR24189">
    <property type="entry name" value="MYOTROPHIN"/>
    <property type="match status" value="1"/>
</dbReference>
<organism evidence="4 5">
    <name type="scientific">Labilibaculum antarcticum</name>
    <dbReference type="NCBI Taxonomy" id="1717717"/>
    <lineage>
        <taxon>Bacteria</taxon>
        <taxon>Pseudomonadati</taxon>
        <taxon>Bacteroidota</taxon>
        <taxon>Bacteroidia</taxon>
        <taxon>Marinilabiliales</taxon>
        <taxon>Marinifilaceae</taxon>
        <taxon>Labilibaculum</taxon>
    </lineage>
</organism>
<keyword evidence="2 3" id="KW-0040">ANK repeat</keyword>
<gene>
    <name evidence="4" type="ORF">ALGA_2970</name>
</gene>
<reference evidence="5" key="2">
    <citation type="journal article" date="2020" name="Antonie Van Leeuwenhoek">
        <title>Labilibaculum antarcticum sp. nov., a novel facultative anaerobic, psychrotorelant bacterium isolated from marine sediment of Antarctica.</title>
        <authorList>
            <person name="Watanabe M."/>
            <person name="Kojima H."/>
            <person name="Fukui M."/>
        </authorList>
    </citation>
    <scope>NUCLEOTIDE SEQUENCE [LARGE SCALE GENOMIC DNA]</scope>
    <source>
        <strain evidence="5">SPP2</strain>
    </source>
</reference>
<evidence type="ECO:0000256" key="1">
    <source>
        <dbReference type="ARBA" id="ARBA00022737"/>
    </source>
</evidence>
<accession>A0A1Y1CLQ0</accession>
<evidence type="ECO:0000256" key="2">
    <source>
        <dbReference type="ARBA" id="ARBA00023043"/>
    </source>
</evidence>
<reference evidence="4 5" key="1">
    <citation type="journal article" date="2018" name="Mar. Genomics">
        <title>Complete genome sequence of Marinifilaceae bacterium strain SPP2, isolated from the Antarctic marine sediment.</title>
        <authorList>
            <person name="Watanabe M."/>
            <person name="Kojima H."/>
            <person name="Fukui M."/>
        </authorList>
    </citation>
    <scope>NUCLEOTIDE SEQUENCE [LARGE SCALE GENOMIC DNA]</scope>
    <source>
        <strain evidence="4 5">SPP2</strain>
    </source>
</reference>
<keyword evidence="5" id="KW-1185">Reference proteome</keyword>
<dbReference type="InterPro" id="IPR050745">
    <property type="entry name" value="Multifunctional_regulatory"/>
</dbReference>
<dbReference type="SUPFAM" id="SSF48403">
    <property type="entry name" value="Ankyrin repeat"/>
    <property type="match status" value="1"/>
</dbReference>
<dbReference type="InterPro" id="IPR036770">
    <property type="entry name" value="Ankyrin_rpt-contain_sf"/>
</dbReference>
<dbReference type="PROSITE" id="PS50088">
    <property type="entry name" value="ANK_REPEAT"/>
    <property type="match status" value="1"/>
</dbReference>
<dbReference type="InterPro" id="IPR002110">
    <property type="entry name" value="Ankyrin_rpt"/>
</dbReference>
<proteinExistence type="predicted"/>
<keyword evidence="1" id="KW-0677">Repeat</keyword>
<feature type="repeat" description="ANK" evidence="3">
    <location>
        <begin position="86"/>
        <end position="118"/>
    </location>
</feature>
<evidence type="ECO:0000256" key="3">
    <source>
        <dbReference type="PROSITE-ProRule" id="PRU00023"/>
    </source>
</evidence>
<dbReference type="KEGG" id="mbas:ALGA_2970"/>
<dbReference type="Proteomes" id="UP000218267">
    <property type="component" value="Chromosome"/>
</dbReference>
<dbReference type="PROSITE" id="PS50297">
    <property type="entry name" value="ANK_REP_REGION"/>
    <property type="match status" value="1"/>
</dbReference>
<dbReference type="AlphaFoldDB" id="A0A1Y1CLQ0"/>
<protein>
    <submittedName>
        <fullName evidence="4">Uncharacterized protein</fullName>
    </submittedName>
</protein>